<accession>A0A7C4L0U5</accession>
<feature type="domain" description="Activator of Hsp90 ATPase homologue 1/2-like C-terminal" evidence="2">
    <location>
        <begin position="17"/>
        <end position="128"/>
    </location>
</feature>
<proteinExistence type="inferred from homology"/>
<name>A0A7C4L0U5_9CHLR</name>
<protein>
    <recommendedName>
        <fullName evidence="2">Activator of Hsp90 ATPase homologue 1/2-like C-terminal domain-containing protein</fullName>
    </recommendedName>
</protein>
<dbReference type="EMBL" id="DSXR01000128">
    <property type="protein sequence ID" value="HGS88506.1"/>
    <property type="molecule type" value="Genomic_DNA"/>
</dbReference>
<comment type="caution">
    <text evidence="3">The sequence shown here is derived from an EMBL/GenBank/DDBJ whole genome shotgun (WGS) entry which is preliminary data.</text>
</comment>
<evidence type="ECO:0000256" key="1">
    <source>
        <dbReference type="ARBA" id="ARBA00006817"/>
    </source>
</evidence>
<dbReference type="SUPFAM" id="SSF55961">
    <property type="entry name" value="Bet v1-like"/>
    <property type="match status" value="1"/>
</dbReference>
<reference evidence="3" key="1">
    <citation type="journal article" date="2020" name="mSystems">
        <title>Genome- and Community-Level Interaction Insights into Carbon Utilization and Element Cycling Functions of Hydrothermarchaeota in Hydrothermal Sediment.</title>
        <authorList>
            <person name="Zhou Z."/>
            <person name="Liu Y."/>
            <person name="Xu W."/>
            <person name="Pan J."/>
            <person name="Luo Z.H."/>
            <person name="Li M."/>
        </authorList>
    </citation>
    <scope>NUCLEOTIDE SEQUENCE [LARGE SCALE GENOMIC DNA]</scope>
    <source>
        <strain evidence="3">SpSt-556</strain>
    </source>
</reference>
<dbReference type="InterPro" id="IPR013538">
    <property type="entry name" value="ASHA1/2-like_C"/>
</dbReference>
<comment type="similarity">
    <text evidence="1">Belongs to the AHA1 family.</text>
</comment>
<dbReference type="AlphaFoldDB" id="A0A7C4L0U5"/>
<sequence length="143" mass="16375">MILKSTIEFTVDMPVYPERFYRAWLDSFEHAQFTGQPAKIQAQTGGVFSTLNGKVESRIRLLVAHSLIEQSWKVEGLPLDEDSRISLTIQPTCMGCEVRLRHSGVPVTLNKVLLSWWEEQYFRPMRTYFEAIVGDYVADMGDG</sequence>
<evidence type="ECO:0000313" key="3">
    <source>
        <dbReference type="EMBL" id="HGS88506.1"/>
    </source>
</evidence>
<dbReference type="InterPro" id="IPR023393">
    <property type="entry name" value="START-like_dom_sf"/>
</dbReference>
<organism evidence="3">
    <name type="scientific">Bellilinea caldifistulae</name>
    <dbReference type="NCBI Taxonomy" id="360411"/>
    <lineage>
        <taxon>Bacteria</taxon>
        <taxon>Bacillati</taxon>
        <taxon>Chloroflexota</taxon>
        <taxon>Anaerolineae</taxon>
        <taxon>Anaerolineales</taxon>
        <taxon>Anaerolineaceae</taxon>
        <taxon>Bellilinea</taxon>
    </lineage>
</organism>
<dbReference type="Pfam" id="PF08327">
    <property type="entry name" value="AHSA1"/>
    <property type="match status" value="1"/>
</dbReference>
<gene>
    <name evidence="3" type="ORF">ENT17_12960</name>
</gene>
<evidence type="ECO:0000259" key="2">
    <source>
        <dbReference type="Pfam" id="PF08327"/>
    </source>
</evidence>
<dbReference type="Gene3D" id="3.30.530.20">
    <property type="match status" value="1"/>
</dbReference>